<keyword evidence="3" id="KW-0804">Transcription</keyword>
<feature type="domain" description="HTH rpiR-type" evidence="4">
    <location>
        <begin position="14"/>
        <end position="90"/>
    </location>
</feature>
<dbReference type="Gene3D" id="3.40.50.10490">
    <property type="entry name" value="Glucose-6-phosphate isomerase like protein, domain 1"/>
    <property type="match status" value="1"/>
</dbReference>
<dbReference type="AlphaFoldDB" id="A0A250AWU1"/>
<dbReference type="Pfam" id="PF01418">
    <property type="entry name" value="HTH_6"/>
    <property type="match status" value="1"/>
</dbReference>
<dbReference type="Pfam" id="PF01380">
    <property type="entry name" value="SIS"/>
    <property type="match status" value="1"/>
</dbReference>
<dbReference type="SUPFAM" id="SSF46689">
    <property type="entry name" value="Homeodomain-like"/>
    <property type="match status" value="1"/>
</dbReference>
<dbReference type="CDD" id="cd05013">
    <property type="entry name" value="SIS_RpiR"/>
    <property type="match status" value="1"/>
</dbReference>
<sequence>MKTPNAKKTPAPQDLYGERLRHRKHLLSPRLYTVAMYIDQHRSAVLNQTAIEIAAETHTSDASVVRAIQALGFSGLRDLKNVLTSYLGQALSPAAKMASTINALKPDVNASIDFVLEGYRVACETLAEENNRRALAQATALLQGAARVAVFGLGASAILAEYTARQFNRNGTPAYVLNRTGLSLNEQLIGMAKGDVLIMMAQRSAHREGITTLNEARRLGIPVILLTGTHDSVFGKAADAVIFIPRSAQPGKMPVHGTPLVGLEILVLALTAASPQVPLQTMNRLYELNNSITKPKKPVR</sequence>
<name>A0A250AWU1_9GAMM</name>
<gene>
    <name evidence="6" type="ORF">AWC35_03185</name>
</gene>
<keyword evidence="2" id="KW-0238">DNA-binding</keyword>
<dbReference type="Proteomes" id="UP000217182">
    <property type="component" value="Chromosome"/>
</dbReference>
<evidence type="ECO:0000313" key="7">
    <source>
        <dbReference type="Proteomes" id="UP000217182"/>
    </source>
</evidence>
<dbReference type="GO" id="GO:1901135">
    <property type="term" value="P:carbohydrate derivative metabolic process"/>
    <property type="evidence" value="ECO:0007669"/>
    <property type="project" value="InterPro"/>
</dbReference>
<dbReference type="InterPro" id="IPR036388">
    <property type="entry name" value="WH-like_DNA-bd_sf"/>
</dbReference>
<protein>
    <submittedName>
        <fullName evidence="6">RpiR family transcriptional regulator</fullName>
    </submittedName>
</protein>
<feature type="domain" description="SIS" evidence="5">
    <location>
        <begin position="138"/>
        <end position="278"/>
    </location>
</feature>
<dbReference type="PROSITE" id="PS51464">
    <property type="entry name" value="SIS"/>
    <property type="match status" value="1"/>
</dbReference>
<dbReference type="InterPro" id="IPR009057">
    <property type="entry name" value="Homeodomain-like_sf"/>
</dbReference>
<evidence type="ECO:0000313" key="6">
    <source>
        <dbReference type="EMBL" id="ATA18430.1"/>
    </source>
</evidence>
<keyword evidence="7" id="KW-1185">Reference proteome</keyword>
<dbReference type="InterPro" id="IPR047640">
    <property type="entry name" value="RpiR-like"/>
</dbReference>
<evidence type="ECO:0000256" key="1">
    <source>
        <dbReference type="ARBA" id="ARBA00023015"/>
    </source>
</evidence>
<evidence type="ECO:0000259" key="4">
    <source>
        <dbReference type="PROSITE" id="PS51071"/>
    </source>
</evidence>
<reference evidence="6 7" key="1">
    <citation type="submission" date="2016-01" db="EMBL/GenBank/DDBJ databases">
        <authorList>
            <person name="Oliw E.H."/>
        </authorList>
    </citation>
    <scope>NUCLEOTIDE SEQUENCE [LARGE SCALE GENOMIC DNA]</scope>
    <source>
        <strain evidence="6 7">FRB97</strain>
    </source>
</reference>
<accession>A0A250AWU1</accession>
<dbReference type="PROSITE" id="PS51071">
    <property type="entry name" value="HTH_RPIR"/>
    <property type="match status" value="1"/>
</dbReference>
<dbReference type="Gene3D" id="1.10.10.10">
    <property type="entry name" value="Winged helix-like DNA-binding domain superfamily/Winged helix DNA-binding domain"/>
    <property type="match status" value="1"/>
</dbReference>
<organism evidence="6 7">
    <name type="scientific">Gibbsiella quercinecans</name>
    <dbReference type="NCBI Taxonomy" id="929813"/>
    <lineage>
        <taxon>Bacteria</taxon>
        <taxon>Pseudomonadati</taxon>
        <taxon>Pseudomonadota</taxon>
        <taxon>Gammaproteobacteria</taxon>
        <taxon>Enterobacterales</taxon>
        <taxon>Yersiniaceae</taxon>
        <taxon>Gibbsiella</taxon>
    </lineage>
</organism>
<evidence type="ECO:0000256" key="2">
    <source>
        <dbReference type="ARBA" id="ARBA00023125"/>
    </source>
</evidence>
<evidence type="ECO:0000259" key="5">
    <source>
        <dbReference type="PROSITE" id="PS51464"/>
    </source>
</evidence>
<dbReference type="GO" id="GO:0003677">
    <property type="term" value="F:DNA binding"/>
    <property type="evidence" value="ECO:0007669"/>
    <property type="project" value="UniProtKB-KW"/>
</dbReference>
<dbReference type="SUPFAM" id="SSF53697">
    <property type="entry name" value="SIS domain"/>
    <property type="match status" value="1"/>
</dbReference>
<dbReference type="PANTHER" id="PTHR30514">
    <property type="entry name" value="GLUCOKINASE"/>
    <property type="match status" value="1"/>
</dbReference>
<dbReference type="InterPro" id="IPR046348">
    <property type="entry name" value="SIS_dom_sf"/>
</dbReference>
<evidence type="ECO:0000256" key="3">
    <source>
        <dbReference type="ARBA" id="ARBA00023163"/>
    </source>
</evidence>
<dbReference type="InterPro" id="IPR000281">
    <property type="entry name" value="HTH_RpiR"/>
</dbReference>
<dbReference type="GO" id="GO:0097367">
    <property type="term" value="F:carbohydrate derivative binding"/>
    <property type="evidence" value="ECO:0007669"/>
    <property type="project" value="InterPro"/>
</dbReference>
<dbReference type="InterPro" id="IPR035472">
    <property type="entry name" value="RpiR-like_SIS"/>
</dbReference>
<keyword evidence="1" id="KW-0805">Transcription regulation</keyword>
<proteinExistence type="predicted"/>
<dbReference type="GO" id="GO:0003700">
    <property type="term" value="F:DNA-binding transcription factor activity"/>
    <property type="evidence" value="ECO:0007669"/>
    <property type="project" value="InterPro"/>
</dbReference>
<dbReference type="RefSeq" id="WP_230469406.1">
    <property type="nucleotide sequence ID" value="NZ_CP014136.1"/>
</dbReference>
<dbReference type="InterPro" id="IPR001347">
    <property type="entry name" value="SIS_dom"/>
</dbReference>
<dbReference type="KEGG" id="gqu:AWC35_03185"/>
<dbReference type="EMBL" id="CP014136">
    <property type="protein sequence ID" value="ATA18430.1"/>
    <property type="molecule type" value="Genomic_DNA"/>
</dbReference>